<name>X1VM23_9ZZZZ</name>
<evidence type="ECO:0008006" key="2">
    <source>
        <dbReference type="Google" id="ProtNLM"/>
    </source>
</evidence>
<proteinExistence type="predicted"/>
<dbReference type="EMBL" id="BARW01042946">
    <property type="protein sequence ID" value="GAJ16996.1"/>
    <property type="molecule type" value="Genomic_DNA"/>
</dbReference>
<evidence type="ECO:0000313" key="1">
    <source>
        <dbReference type="EMBL" id="GAJ16996.1"/>
    </source>
</evidence>
<dbReference type="AlphaFoldDB" id="X1VM23"/>
<organism evidence="1">
    <name type="scientific">marine sediment metagenome</name>
    <dbReference type="NCBI Taxonomy" id="412755"/>
    <lineage>
        <taxon>unclassified sequences</taxon>
        <taxon>metagenomes</taxon>
        <taxon>ecological metagenomes</taxon>
    </lineage>
</organism>
<gene>
    <name evidence="1" type="ORF">S12H4_63285</name>
</gene>
<dbReference type="SUPFAM" id="SSF53686">
    <property type="entry name" value="Tryptophan synthase beta subunit-like PLP-dependent enzymes"/>
    <property type="match status" value="1"/>
</dbReference>
<dbReference type="InterPro" id="IPR036052">
    <property type="entry name" value="TrpB-like_PALP_sf"/>
</dbReference>
<reference evidence="1" key="1">
    <citation type="journal article" date="2014" name="Front. Microbiol.">
        <title>High frequency of phylogenetically diverse reductive dehalogenase-homologous genes in deep subseafloor sedimentary metagenomes.</title>
        <authorList>
            <person name="Kawai M."/>
            <person name="Futagami T."/>
            <person name="Toyoda A."/>
            <person name="Takaki Y."/>
            <person name="Nishi S."/>
            <person name="Hori S."/>
            <person name="Arai W."/>
            <person name="Tsubouchi T."/>
            <person name="Morono Y."/>
            <person name="Uchiyama I."/>
            <person name="Ito T."/>
            <person name="Fujiyama A."/>
            <person name="Inagaki F."/>
            <person name="Takami H."/>
        </authorList>
    </citation>
    <scope>NUCLEOTIDE SEQUENCE</scope>
    <source>
        <strain evidence="1">Expedition CK06-06</strain>
    </source>
</reference>
<accession>X1VM23</accession>
<sequence>EIVIGSCGGGANLLGISTAFIIDKLENDRDVEIFSAESEKCPILTKG</sequence>
<feature type="non-terminal residue" evidence="1">
    <location>
        <position position="1"/>
    </location>
</feature>
<protein>
    <recommendedName>
        <fullName evidence="2">Tryptophan synthase beta chain-like PALP domain-containing protein</fullName>
    </recommendedName>
</protein>
<comment type="caution">
    <text evidence="1">The sequence shown here is derived from an EMBL/GenBank/DDBJ whole genome shotgun (WGS) entry which is preliminary data.</text>
</comment>
<dbReference type="Gene3D" id="3.40.50.1100">
    <property type="match status" value="1"/>
</dbReference>
<feature type="non-terminal residue" evidence="1">
    <location>
        <position position="47"/>
    </location>
</feature>